<dbReference type="AlphaFoldDB" id="A0A1U7JEH2"/>
<dbReference type="GO" id="GO:0016747">
    <property type="term" value="F:acyltransferase activity, transferring groups other than amino-acyl groups"/>
    <property type="evidence" value="ECO:0007669"/>
    <property type="project" value="InterPro"/>
</dbReference>
<evidence type="ECO:0000313" key="3">
    <source>
        <dbReference type="Proteomes" id="UP000185783"/>
    </source>
</evidence>
<evidence type="ECO:0000259" key="1">
    <source>
        <dbReference type="PROSITE" id="PS51186"/>
    </source>
</evidence>
<dbReference type="STRING" id="197461.A3843_15470"/>
<dbReference type="Gene3D" id="3.40.630.30">
    <property type="match status" value="1"/>
</dbReference>
<protein>
    <recommendedName>
        <fullName evidence="1">N-acetyltransferase domain-containing protein</fullName>
    </recommendedName>
</protein>
<comment type="caution">
    <text evidence="2">The sequence shown here is derived from an EMBL/GenBank/DDBJ whole genome shotgun (WGS) entry which is preliminary data.</text>
</comment>
<organism evidence="2 3">
    <name type="scientific">Pseudovibrio exalbescens</name>
    <dbReference type="NCBI Taxonomy" id="197461"/>
    <lineage>
        <taxon>Bacteria</taxon>
        <taxon>Pseudomonadati</taxon>
        <taxon>Pseudomonadota</taxon>
        <taxon>Alphaproteobacteria</taxon>
        <taxon>Hyphomicrobiales</taxon>
        <taxon>Stappiaceae</taxon>
        <taxon>Pseudovibrio</taxon>
    </lineage>
</organism>
<dbReference type="RefSeq" id="WP_028482905.1">
    <property type="nucleotide sequence ID" value="NZ_LVVZ01000022.1"/>
</dbReference>
<feature type="domain" description="N-acetyltransferase" evidence="1">
    <location>
        <begin position="17"/>
        <end position="181"/>
    </location>
</feature>
<dbReference type="Pfam" id="PF13302">
    <property type="entry name" value="Acetyltransf_3"/>
    <property type="match status" value="1"/>
</dbReference>
<dbReference type="EMBL" id="LVVZ01000022">
    <property type="protein sequence ID" value="OKL43117.1"/>
    <property type="molecule type" value="Genomic_DNA"/>
</dbReference>
<dbReference type="PANTHER" id="PTHR43792:SF16">
    <property type="entry name" value="N-ACETYLTRANSFERASE DOMAIN-CONTAINING PROTEIN"/>
    <property type="match status" value="1"/>
</dbReference>
<dbReference type="InterPro" id="IPR000182">
    <property type="entry name" value="GNAT_dom"/>
</dbReference>
<name>A0A1U7JEH2_9HYPH</name>
<gene>
    <name evidence="2" type="ORF">A3843_15470</name>
</gene>
<reference evidence="2 3" key="1">
    <citation type="submission" date="2016-03" db="EMBL/GenBank/DDBJ databases">
        <title>Genome sequence of Nesiotobacter sp. nov., a moderately halophilic alphaproteobacterium isolated from the Yellow Sea, China.</title>
        <authorList>
            <person name="Zhang G."/>
            <person name="Zhang R."/>
        </authorList>
    </citation>
    <scope>NUCLEOTIDE SEQUENCE [LARGE SCALE GENOMIC DNA]</scope>
    <source>
        <strain evidence="2 3">WB1-6</strain>
    </source>
</reference>
<keyword evidence="3" id="KW-1185">Reference proteome</keyword>
<accession>A0A1U7JEH2</accession>
<dbReference type="InterPro" id="IPR051531">
    <property type="entry name" value="N-acetyltransferase"/>
</dbReference>
<proteinExistence type="predicted"/>
<dbReference type="PANTHER" id="PTHR43792">
    <property type="entry name" value="GNAT FAMILY, PUTATIVE (AFU_ORTHOLOGUE AFUA_3G00765)-RELATED-RELATED"/>
    <property type="match status" value="1"/>
</dbReference>
<dbReference type="SUPFAM" id="SSF55729">
    <property type="entry name" value="Acyl-CoA N-acyltransferases (Nat)"/>
    <property type="match status" value="1"/>
</dbReference>
<dbReference type="InterPro" id="IPR016181">
    <property type="entry name" value="Acyl_CoA_acyltransferase"/>
</dbReference>
<evidence type="ECO:0000313" key="2">
    <source>
        <dbReference type="EMBL" id="OKL43117.1"/>
    </source>
</evidence>
<dbReference type="Proteomes" id="UP000185783">
    <property type="component" value="Unassembled WGS sequence"/>
</dbReference>
<sequence>MTFPRPAAAPVLTSDRLVLRPLRPDDLDASHALWCEESVYRFISGKPSNRQDCWFRLLNFVGMWSMMGFGYWAVEHRETGDYVGEVGFADFKRALSVDIEGHPEMGWILSPRFFGQGLGHEAVSCALQWAQETLPFDKVFCIIAPENQASARLAQRAGFVQQSEPVVFNEAPTLFFRRPLDRNTQS</sequence>
<dbReference type="PROSITE" id="PS51186">
    <property type="entry name" value="GNAT"/>
    <property type="match status" value="1"/>
</dbReference>